<dbReference type="InterPro" id="IPR036695">
    <property type="entry name" value="Arg-tRNA-synth_N_sf"/>
</dbReference>
<dbReference type="InterPro" id="IPR001278">
    <property type="entry name" value="Arg-tRNA-ligase"/>
</dbReference>
<comment type="subunit">
    <text evidence="10">Monomer.</text>
</comment>
<dbReference type="EMBL" id="MAYW01000007">
    <property type="protein sequence ID" value="ODS34433.1"/>
    <property type="molecule type" value="Genomic_DNA"/>
</dbReference>
<reference evidence="14 15" key="1">
    <citation type="submission" date="2016-07" db="EMBL/GenBank/DDBJ databases">
        <title>Draft genome of Scalindua rubra, obtained from a brine-seawater interface in the Red Sea, sheds light on salt adaptation in anammox bacteria.</title>
        <authorList>
            <person name="Speth D.R."/>
            <person name="Lagkouvardos I."/>
            <person name="Wang Y."/>
            <person name="Qian P.-Y."/>
            <person name="Dutilh B.E."/>
            <person name="Jetten M.S."/>
        </authorList>
    </citation>
    <scope>NUCLEOTIDE SEQUENCE [LARGE SCALE GENOMIC DNA]</scope>
    <source>
        <strain evidence="14">BSI-1</strain>
    </source>
</reference>
<dbReference type="PANTHER" id="PTHR11956">
    <property type="entry name" value="ARGINYL-TRNA SYNTHETASE"/>
    <property type="match status" value="1"/>
</dbReference>
<dbReference type="InterPro" id="IPR009080">
    <property type="entry name" value="tRNAsynth_Ia_anticodon-bd"/>
</dbReference>
<dbReference type="FunFam" id="1.10.730.10:FF:000008">
    <property type="entry name" value="Arginine--tRNA ligase"/>
    <property type="match status" value="1"/>
</dbReference>
<evidence type="ECO:0000256" key="4">
    <source>
        <dbReference type="ARBA" id="ARBA00022598"/>
    </source>
</evidence>
<proteinExistence type="inferred from homology"/>
<dbReference type="Pfam" id="PF05746">
    <property type="entry name" value="DALR_1"/>
    <property type="match status" value="1"/>
</dbReference>
<dbReference type="Gene3D" id="1.10.730.10">
    <property type="entry name" value="Isoleucyl-tRNA Synthetase, Domain 1"/>
    <property type="match status" value="1"/>
</dbReference>
<dbReference type="InterPro" id="IPR008909">
    <property type="entry name" value="DALR_anticod-bd"/>
</dbReference>
<dbReference type="Proteomes" id="UP000094056">
    <property type="component" value="Unassembled WGS sequence"/>
</dbReference>
<dbReference type="SUPFAM" id="SSF52374">
    <property type="entry name" value="Nucleotidylyl transferase"/>
    <property type="match status" value="1"/>
</dbReference>
<evidence type="ECO:0000256" key="8">
    <source>
        <dbReference type="ARBA" id="ARBA00023146"/>
    </source>
</evidence>
<dbReference type="InterPro" id="IPR035684">
    <property type="entry name" value="ArgRS_core"/>
</dbReference>
<keyword evidence="8 10" id="KW-0030">Aminoacyl-tRNA synthetase</keyword>
<dbReference type="GO" id="GO:0005737">
    <property type="term" value="C:cytoplasm"/>
    <property type="evidence" value="ECO:0007669"/>
    <property type="project" value="UniProtKB-SubCell"/>
</dbReference>
<keyword evidence="6 10" id="KW-0067">ATP-binding</keyword>
<feature type="domain" description="Arginyl tRNA synthetase N-terminal" evidence="13">
    <location>
        <begin position="6"/>
        <end position="84"/>
    </location>
</feature>
<sequence length="572" mass="65978">MDIFINNIISLLKEEIPLSAEEIEGLIEIPPDIKMGDYAFPCFAIAKQLRKDPKKVASELSQKLVPNDIIIRINALGSYLNFYVSKNMLFKTVLEEISNKKDFYGNSNLGMGKTVVIDYSSPNIAKHLAVHHLRSAVIGNAIYNFYKALGYKCIGINHLGDWGTQFGHLIVAFRRWGSKFSISSFSGKETELTVSKLNELYVRFHKEVKENPSLEDEARDWFKKLERGDKEAREIWQYFKEISLTEFERVYEKLGIKFDLYAGESFYNEMLDDTVKRIKDAGLTEISEDALIVNLEEYNMPPCILKKKDEASLYATRDVCAAEYRKQEYDFDKMIYVVGSEQRLHFKQFFKVLELMGYEWVNDCVHIDFGLIKFKHGKMSTREGKVILLEELLEESCKIANEIIEGKNPDLEKKMEVANDVGIGAIIFSELSTKRIKDVLFDWDVILNFDGETGPYVQYTHARLCSVLRKHGEKVSTDVDYGILKEDDELILVRSLEAFPLTILRAANNYEPSILSKYLLDLCSTFNRYYQHHRILTDNDELRKARILLVDSIRQVIKNGLSILGLKAPERM</sequence>
<dbReference type="SUPFAM" id="SSF55190">
    <property type="entry name" value="Arginyl-tRNA synthetase (ArgRS), N-terminal 'additional' domain"/>
    <property type="match status" value="1"/>
</dbReference>
<evidence type="ECO:0000256" key="5">
    <source>
        <dbReference type="ARBA" id="ARBA00022741"/>
    </source>
</evidence>
<dbReference type="Gene3D" id="3.30.1360.70">
    <property type="entry name" value="Arginyl tRNA synthetase N-terminal domain"/>
    <property type="match status" value="1"/>
</dbReference>
<dbReference type="PANTHER" id="PTHR11956:SF5">
    <property type="entry name" value="ARGININE--TRNA LIGASE, CYTOPLASMIC"/>
    <property type="match status" value="1"/>
</dbReference>
<protein>
    <recommendedName>
        <fullName evidence="10">Arginine--tRNA ligase</fullName>
        <ecNumber evidence="10">6.1.1.19</ecNumber>
    </recommendedName>
    <alternativeName>
        <fullName evidence="10">Arginyl-tRNA synthetase</fullName>
        <shortName evidence="10">ArgRS</shortName>
    </alternativeName>
</protein>
<dbReference type="InterPro" id="IPR005148">
    <property type="entry name" value="Arg-tRNA-synth_N"/>
</dbReference>
<evidence type="ECO:0000313" key="15">
    <source>
        <dbReference type="Proteomes" id="UP000094056"/>
    </source>
</evidence>
<dbReference type="GO" id="GO:0004814">
    <property type="term" value="F:arginine-tRNA ligase activity"/>
    <property type="evidence" value="ECO:0007669"/>
    <property type="project" value="UniProtKB-UniRule"/>
</dbReference>
<keyword evidence="5 10" id="KW-0547">Nucleotide-binding</keyword>
<gene>
    <name evidence="10" type="primary">argS</name>
    <name evidence="14" type="ORF">SCARUB_00444</name>
</gene>
<accession>A0A1E3XFM2</accession>
<evidence type="ECO:0000256" key="3">
    <source>
        <dbReference type="ARBA" id="ARBA00022490"/>
    </source>
</evidence>
<dbReference type="PRINTS" id="PR01038">
    <property type="entry name" value="TRNASYNTHARG"/>
</dbReference>
<feature type="domain" description="DALR anticodon binding" evidence="12">
    <location>
        <begin position="457"/>
        <end position="572"/>
    </location>
</feature>
<dbReference type="SMART" id="SM01016">
    <property type="entry name" value="Arg_tRNA_synt_N"/>
    <property type="match status" value="1"/>
</dbReference>
<dbReference type="SUPFAM" id="SSF47323">
    <property type="entry name" value="Anticodon-binding domain of a subclass of class I aminoacyl-tRNA synthetases"/>
    <property type="match status" value="1"/>
</dbReference>
<comment type="subcellular location">
    <subcellularLocation>
        <location evidence="1 10">Cytoplasm</location>
    </subcellularLocation>
</comment>
<dbReference type="SMART" id="SM00836">
    <property type="entry name" value="DALR_1"/>
    <property type="match status" value="1"/>
</dbReference>
<dbReference type="GO" id="GO:0006420">
    <property type="term" value="P:arginyl-tRNA aminoacylation"/>
    <property type="evidence" value="ECO:0007669"/>
    <property type="project" value="UniProtKB-UniRule"/>
</dbReference>
<comment type="caution">
    <text evidence="14">The sequence shown here is derived from an EMBL/GenBank/DDBJ whole genome shotgun (WGS) entry which is preliminary data.</text>
</comment>
<evidence type="ECO:0000259" key="12">
    <source>
        <dbReference type="SMART" id="SM00836"/>
    </source>
</evidence>
<evidence type="ECO:0000259" key="13">
    <source>
        <dbReference type="SMART" id="SM01016"/>
    </source>
</evidence>
<evidence type="ECO:0000256" key="6">
    <source>
        <dbReference type="ARBA" id="ARBA00022840"/>
    </source>
</evidence>
<evidence type="ECO:0000256" key="11">
    <source>
        <dbReference type="RuleBase" id="RU363038"/>
    </source>
</evidence>
<dbReference type="NCBIfam" id="TIGR00456">
    <property type="entry name" value="argS"/>
    <property type="match status" value="1"/>
</dbReference>
<evidence type="ECO:0000256" key="7">
    <source>
        <dbReference type="ARBA" id="ARBA00022917"/>
    </source>
</evidence>
<dbReference type="EC" id="6.1.1.19" evidence="10"/>
<keyword evidence="3 10" id="KW-0963">Cytoplasm</keyword>
<dbReference type="GO" id="GO:0005524">
    <property type="term" value="F:ATP binding"/>
    <property type="evidence" value="ECO:0007669"/>
    <property type="project" value="UniProtKB-UniRule"/>
</dbReference>
<comment type="caution">
    <text evidence="10">Lacks conserved residue(s) required for the propagation of feature annotation.</text>
</comment>
<dbReference type="Pfam" id="PF03485">
    <property type="entry name" value="Arg_tRNA_synt_N"/>
    <property type="match status" value="1"/>
</dbReference>
<comment type="catalytic activity">
    <reaction evidence="9 10">
        <text>tRNA(Arg) + L-arginine + ATP = L-arginyl-tRNA(Arg) + AMP + diphosphate</text>
        <dbReference type="Rhea" id="RHEA:20301"/>
        <dbReference type="Rhea" id="RHEA-COMP:9658"/>
        <dbReference type="Rhea" id="RHEA-COMP:9673"/>
        <dbReference type="ChEBI" id="CHEBI:30616"/>
        <dbReference type="ChEBI" id="CHEBI:32682"/>
        <dbReference type="ChEBI" id="CHEBI:33019"/>
        <dbReference type="ChEBI" id="CHEBI:78442"/>
        <dbReference type="ChEBI" id="CHEBI:78513"/>
        <dbReference type="ChEBI" id="CHEBI:456215"/>
        <dbReference type="EC" id="6.1.1.19"/>
    </reaction>
</comment>
<keyword evidence="4 10" id="KW-0436">Ligase</keyword>
<evidence type="ECO:0000313" key="14">
    <source>
        <dbReference type="EMBL" id="ODS34433.1"/>
    </source>
</evidence>
<dbReference type="AlphaFoldDB" id="A0A1E3XFM2"/>
<comment type="similarity">
    <text evidence="2 10 11">Belongs to the class-I aminoacyl-tRNA synthetase family.</text>
</comment>
<keyword evidence="7 10" id="KW-0648">Protein biosynthesis</keyword>
<evidence type="ECO:0000256" key="2">
    <source>
        <dbReference type="ARBA" id="ARBA00005594"/>
    </source>
</evidence>
<name>A0A1E3XFM2_9BACT</name>
<dbReference type="HAMAP" id="MF_00123">
    <property type="entry name" value="Arg_tRNA_synth"/>
    <property type="match status" value="1"/>
</dbReference>
<evidence type="ECO:0000256" key="10">
    <source>
        <dbReference type="HAMAP-Rule" id="MF_00123"/>
    </source>
</evidence>
<evidence type="ECO:0000256" key="9">
    <source>
        <dbReference type="ARBA" id="ARBA00049339"/>
    </source>
</evidence>
<dbReference type="Pfam" id="PF00750">
    <property type="entry name" value="tRNA-synt_1d"/>
    <property type="match status" value="1"/>
</dbReference>
<dbReference type="InterPro" id="IPR014729">
    <property type="entry name" value="Rossmann-like_a/b/a_fold"/>
</dbReference>
<dbReference type="FunFam" id="3.40.50.620:FF:000116">
    <property type="entry name" value="Arginine--tRNA ligase"/>
    <property type="match status" value="1"/>
</dbReference>
<dbReference type="Gene3D" id="3.40.50.620">
    <property type="entry name" value="HUPs"/>
    <property type="match status" value="1"/>
</dbReference>
<evidence type="ECO:0000256" key="1">
    <source>
        <dbReference type="ARBA" id="ARBA00004496"/>
    </source>
</evidence>
<organism evidence="14 15">
    <name type="scientific">Candidatus Scalindua rubra</name>
    <dbReference type="NCBI Taxonomy" id="1872076"/>
    <lineage>
        <taxon>Bacteria</taxon>
        <taxon>Pseudomonadati</taxon>
        <taxon>Planctomycetota</taxon>
        <taxon>Candidatus Brocadiia</taxon>
        <taxon>Candidatus Brocadiales</taxon>
        <taxon>Candidatus Scalinduaceae</taxon>
        <taxon>Candidatus Scalindua</taxon>
    </lineage>
</organism>
<dbReference type="CDD" id="cd07956">
    <property type="entry name" value="Anticodon_Ia_Arg"/>
    <property type="match status" value="1"/>
</dbReference>
<dbReference type="PATRIC" id="fig|1872076.5.peg.503"/>